<feature type="compositionally biased region" description="Basic and acidic residues" evidence="1">
    <location>
        <begin position="43"/>
        <end position="54"/>
    </location>
</feature>
<feature type="compositionally biased region" description="Basic and acidic residues" evidence="1">
    <location>
        <begin position="111"/>
        <end position="124"/>
    </location>
</feature>
<gene>
    <name evidence="2" type="ORF">HDK90DRAFT_268174</name>
</gene>
<feature type="region of interest" description="Disordered" evidence="1">
    <location>
        <begin position="161"/>
        <end position="194"/>
    </location>
</feature>
<comment type="caution">
    <text evidence="2">The sequence shown here is derived from an EMBL/GenBank/DDBJ whole genome shotgun (WGS) entry which is preliminary data.</text>
</comment>
<dbReference type="EMBL" id="JBBWRZ010000006">
    <property type="protein sequence ID" value="KAK8233466.1"/>
    <property type="molecule type" value="Genomic_DNA"/>
</dbReference>
<evidence type="ECO:0000256" key="1">
    <source>
        <dbReference type="SAM" id="MobiDB-lite"/>
    </source>
</evidence>
<organism evidence="2 3">
    <name type="scientific">Phyllosticta capitalensis</name>
    <dbReference type="NCBI Taxonomy" id="121624"/>
    <lineage>
        <taxon>Eukaryota</taxon>
        <taxon>Fungi</taxon>
        <taxon>Dikarya</taxon>
        <taxon>Ascomycota</taxon>
        <taxon>Pezizomycotina</taxon>
        <taxon>Dothideomycetes</taxon>
        <taxon>Dothideomycetes incertae sedis</taxon>
        <taxon>Botryosphaeriales</taxon>
        <taxon>Phyllostictaceae</taxon>
        <taxon>Phyllosticta</taxon>
    </lineage>
</organism>
<evidence type="ECO:0000313" key="2">
    <source>
        <dbReference type="EMBL" id="KAK8233466.1"/>
    </source>
</evidence>
<evidence type="ECO:0000313" key="3">
    <source>
        <dbReference type="Proteomes" id="UP001492380"/>
    </source>
</evidence>
<feature type="compositionally biased region" description="Polar residues" evidence="1">
    <location>
        <begin position="1"/>
        <end position="17"/>
    </location>
</feature>
<feature type="region of interest" description="Disordered" evidence="1">
    <location>
        <begin position="1"/>
        <end position="149"/>
    </location>
</feature>
<reference evidence="2 3" key="1">
    <citation type="submission" date="2024-04" db="EMBL/GenBank/DDBJ databases">
        <title>Phyllosticta paracitricarpa is synonymous to the EU quarantine fungus P. citricarpa based on phylogenomic analyses.</title>
        <authorList>
            <consortium name="Lawrence Berkeley National Laboratory"/>
            <person name="Van Ingen-Buijs V.A."/>
            <person name="Van Westerhoven A.C."/>
            <person name="Haridas S."/>
            <person name="Skiadas P."/>
            <person name="Martin F."/>
            <person name="Groenewald J.Z."/>
            <person name="Crous P.W."/>
            <person name="Seidl M.F."/>
        </authorList>
    </citation>
    <scope>NUCLEOTIDE SEQUENCE [LARGE SCALE GENOMIC DNA]</scope>
    <source>
        <strain evidence="2 3">CBS 123374</strain>
    </source>
</reference>
<accession>A0ABR1YLV4</accession>
<name>A0ABR1YLV4_9PEZI</name>
<dbReference type="Proteomes" id="UP001492380">
    <property type="component" value="Unassembled WGS sequence"/>
</dbReference>
<sequence length="194" mass="19489">MSTTTSEDAVKGVSNQPGEFHSRVPPSEPLETGGHKPGVLASEADRAPEFHAEAHPAGTAPSNSTYTPNPDPTSTATGPAHASAADTIPGATSASVHTGLGHPGQGQTSAELHHDGQAHREHQRGGLAGLAQGGLVGNKGEVVSDKVPGFESQRGLVKELGDGAASVGQRGNVGGPAAEERLPASSEQVAAERK</sequence>
<feature type="compositionally biased region" description="Polar residues" evidence="1">
    <location>
        <begin position="60"/>
        <end position="77"/>
    </location>
</feature>
<proteinExistence type="predicted"/>
<protein>
    <submittedName>
        <fullName evidence="2">Uncharacterized protein</fullName>
    </submittedName>
</protein>
<keyword evidence="3" id="KW-1185">Reference proteome</keyword>
<feature type="compositionally biased region" description="Gly residues" evidence="1">
    <location>
        <begin position="126"/>
        <end position="137"/>
    </location>
</feature>